<dbReference type="InterPro" id="IPR035969">
    <property type="entry name" value="Rab-GAP_TBC_sf"/>
</dbReference>
<dbReference type="PANTHER" id="PTHR47219">
    <property type="entry name" value="RAB GTPASE-ACTIVATING PROTEIN 1-LIKE"/>
    <property type="match status" value="1"/>
</dbReference>
<gene>
    <name evidence="2" type="ORF">KSP39_PZI009843</name>
</gene>
<dbReference type="Gene3D" id="1.10.10.750">
    <property type="entry name" value="Ypt/Rab-GAP domain of gyp1p, domain 1"/>
    <property type="match status" value="1"/>
</dbReference>
<dbReference type="SUPFAM" id="SSF47923">
    <property type="entry name" value="Ypt/Rab-GAP domain of gyp1p"/>
    <property type="match status" value="1"/>
</dbReference>
<dbReference type="PANTHER" id="PTHR47219:SF9">
    <property type="entry name" value="GTPASE ACTIVATING PROTEIN AND CENTROSOME-ASSOCIATED, ISOFORM B"/>
    <property type="match status" value="1"/>
</dbReference>
<reference evidence="2 3" key="1">
    <citation type="journal article" date="2022" name="Nat. Plants">
        <title>Genomes of leafy and leafless Platanthera orchids illuminate the evolution of mycoheterotrophy.</title>
        <authorList>
            <person name="Li M.H."/>
            <person name="Liu K.W."/>
            <person name="Li Z."/>
            <person name="Lu H.C."/>
            <person name="Ye Q.L."/>
            <person name="Zhang D."/>
            <person name="Wang J.Y."/>
            <person name="Li Y.F."/>
            <person name="Zhong Z.M."/>
            <person name="Liu X."/>
            <person name="Yu X."/>
            <person name="Liu D.K."/>
            <person name="Tu X.D."/>
            <person name="Liu B."/>
            <person name="Hao Y."/>
            <person name="Liao X.Y."/>
            <person name="Jiang Y.T."/>
            <person name="Sun W.H."/>
            <person name="Chen J."/>
            <person name="Chen Y.Q."/>
            <person name="Ai Y."/>
            <person name="Zhai J.W."/>
            <person name="Wu S.S."/>
            <person name="Zhou Z."/>
            <person name="Hsiao Y.Y."/>
            <person name="Wu W.L."/>
            <person name="Chen Y.Y."/>
            <person name="Lin Y.F."/>
            <person name="Hsu J.L."/>
            <person name="Li C.Y."/>
            <person name="Wang Z.W."/>
            <person name="Zhao X."/>
            <person name="Zhong W.Y."/>
            <person name="Ma X.K."/>
            <person name="Ma L."/>
            <person name="Huang J."/>
            <person name="Chen G.Z."/>
            <person name="Huang M.Z."/>
            <person name="Huang L."/>
            <person name="Peng D.H."/>
            <person name="Luo Y.B."/>
            <person name="Zou S.Q."/>
            <person name="Chen S.P."/>
            <person name="Lan S."/>
            <person name="Tsai W.C."/>
            <person name="Van de Peer Y."/>
            <person name="Liu Z.J."/>
        </authorList>
    </citation>
    <scope>NUCLEOTIDE SEQUENCE [LARGE SCALE GENOMIC DNA]</scope>
    <source>
        <strain evidence="2">Lor287</strain>
    </source>
</reference>
<name>A0AAP0BJ12_9ASPA</name>
<evidence type="ECO:0008006" key="4">
    <source>
        <dbReference type="Google" id="ProtNLM"/>
    </source>
</evidence>
<dbReference type="AlphaFoldDB" id="A0AAP0BJ12"/>
<dbReference type="Proteomes" id="UP001418222">
    <property type="component" value="Unassembled WGS sequence"/>
</dbReference>
<evidence type="ECO:0000313" key="2">
    <source>
        <dbReference type="EMBL" id="KAK8940583.1"/>
    </source>
</evidence>
<protein>
    <recommendedName>
        <fullName evidence="4">Rab-GAP TBC domain-containing protein</fullName>
    </recommendedName>
</protein>
<dbReference type="EMBL" id="JBBWWQ010000008">
    <property type="protein sequence ID" value="KAK8940583.1"/>
    <property type="molecule type" value="Genomic_DNA"/>
</dbReference>
<dbReference type="InterPro" id="IPR050302">
    <property type="entry name" value="Rab_GAP_TBC_domain"/>
</dbReference>
<keyword evidence="3" id="KW-1185">Reference proteome</keyword>
<dbReference type="GO" id="GO:0031267">
    <property type="term" value="F:small GTPase binding"/>
    <property type="evidence" value="ECO:0007669"/>
    <property type="project" value="TreeGrafter"/>
</dbReference>
<feature type="compositionally biased region" description="Polar residues" evidence="1">
    <location>
        <begin position="188"/>
        <end position="201"/>
    </location>
</feature>
<evidence type="ECO:0000313" key="3">
    <source>
        <dbReference type="Proteomes" id="UP001418222"/>
    </source>
</evidence>
<sequence>MQGVLAGSQGCNLFKSLLIDRTQAHRDRWVRFLRAEMGCANRHGKSARPKGRVLGYELKKKILRKMERRQELQLDIHRGFRAGSQELSRPSEGLPPSLSFQLLPSSSSSHFISNFYPSDHPLDHGITSPVLCYAGEASSSAPKPKCFHTTADPHQLNSGMENKRPIEESEPGPTSPLRQIDRFGFAKQDQNNSIEAKNGPSNEMDRDREDGKIRKWKKMIGVIGSDWKHYIRRKPLVFRRRIRKGIPDRLRGLVWQLISGNGVLRTLGTMADLQFINKAVVILFSLLSVLSLA</sequence>
<comment type="caution">
    <text evidence="2">The sequence shown here is derived from an EMBL/GenBank/DDBJ whole genome shotgun (WGS) entry which is preliminary data.</text>
</comment>
<dbReference type="GO" id="GO:0005096">
    <property type="term" value="F:GTPase activator activity"/>
    <property type="evidence" value="ECO:0007669"/>
    <property type="project" value="TreeGrafter"/>
</dbReference>
<organism evidence="2 3">
    <name type="scientific">Platanthera zijinensis</name>
    <dbReference type="NCBI Taxonomy" id="2320716"/>
    <lineage>
        <taxon>Eukaryota</taxon>
        <taxon>Viridiplantae</taxon>
        <taxon>Streptophyta</taxon>
        <taxon>Embryophyta</taxon>
        <taxon>Tracheophyta</taxon>
        <taxon>Spermatophyta</taxon>
        <taxon>Magnoliopsida</taxon>
        <taxon>Liliopsida</taxon>
        <taxon>Asparagales</taxon>
        <taxon>Orchidaceae</taxon>
        <taxon>Orchidoideae</taxon>
        <taxon>Orchideae</taxon>
        <taxon>Orchidinae</taxon>
        <taxon>Platanthera</taxon>
    </lineage>
</organism>
<evidence type="ECO:0000256" key="1">
    <source>
        <dbReference type="SAM" id="MobiDB-lite"/>
    </source>
</evidence>
<proteinExistence type="predicted"/>
<feature type="region of interest" description="Disordered" evidence="1">
    <location>
        <begin position="142"/>
        <end position="209"/>
    </location>
</feature>
<dbReference type="FunFam" id="1.10.10.750:FF:000010">
    <property type="entry name" value="EVI5-like protein isoform X1"/>
    <property type="match status" value="1"/>
</dbReference>
<accession>A0AAP0BJ12</accession>